<evidence type="ECO:0000256" key="1">
    <source>
        <dbReference type="ARBA" id="ARBA00006817"/>
    </source>
</evidence>
<dbReference type="CDD" id="cd07814">
    <property type="entry name" value="SRPBCC_CalC_Aha1-like"/>
    <property type="match status" value="1"/>
</dbReference>
<evidence type="ECO:0000259" key="2">
    <source>
        <dbReference type="Pfam" id="PF08327"/>
    </source>
</evidence>
<organism evidence="3 4">
    <name type="scientific">Agrococcus jejuensis</name>
    <dbReference type="NCBI Taxonomy" id="399736"/>
    <lineage>
        <taxon>Bacteria</taxon>
        <taxon>Bacillati</taxon>
        <taxon>Actinomycetota</taxon>
        <taxon>Actinomycetes</taxon>
        <taxon>Micrococcales</taxon>
        <taxon>Microbacteriaceae</taxon>
        <taxon>Agrococcus</taxon>
    </lineage>
</organism>
<dbReference type="Proteomes" id="UP000198822">
    <property type="component" value="Chromosome I"/>
</dbReference>
<accession>A0A1G8EAM4</accession>
<keyword evidence="4" id="KW-1185">Reference proteome</keyword>
<dbReference type="EMBL" id="LT629695">
    <property type="protein sequence ID" value="SDH66953.1"/>
    <property type="molecule type" value="Genomic_DNA"/>
</dbReference>
<dbReference type="STRING" id="399736.SAMN04489720_1956"/>
<dbReference type="RefSeq" id="WP_092504578.1">
    <property type="nucleotide sequence ID" value="NZ_LT629695.1"/>
</dbReference>
<dbReference type="Gene3D" id="3.30.530.20">
    <property type="match status" value="1"/>
</dbReference>
<dbReference type="Pfam" id="PF08327">
    <property type="entry name" value="AHSA1"/>
    <property type="match status" value="1"/>
</dbReference>
<dbReference type="InterPro" id="IPR013538">
    <property type="entry name" value="ASHA1/2-like_C"/>
</dbReference>
<feature type="domain" description="Activator of Hsp90 ATPase homologue 1/2-like C-terminal" evidence="2">
    <location>
        <begin position="13"/>
        <end position="145"/>
    </location>
</feature>
<dbReference type="OrthoDB" id="3365660at2"/>
<proteinExistence type="inferred from homology"/>
<evidence type="ECO:0000313" key="3">
    <source>
        <dbReference type="EMBL" id="SDH66953.1"/>
    </source>
</evidence>
<dbReference type="InterPro" id="IPR023393">
    <property type="entry name" value="START-like_dom_sf"/>
</dbReference>
<dbReference type="SUPFAM" id="SSF55961">
    <property type="entry name" value="Bet v1-like"/>
    <property type="match status" value="1"/>
</dbReference>
<reference evidence="4" key="1">
    <citation type="submission" date="2016-10" db="EMBL/GenBank/DDBJ databases">
        <authorList>
            <person name="Varghese N."/>
            <person name="Submissions S."/>
        </authorList>
    </citation>
    <scope>NUCLEOTIDE SEQUENCE [LARGE SCALE GENOMIC DNA]</scope>
    <source>
        <strain evidence="4">DSM 22002</strain>
    </source>
</reference>
<protein>
    <submittedName>
        <fullName evidence="3">Uncharacterized conserved protein YndB, AHSA1/START domain</fullName>
    </submittedName>
</protein>
<evidence type="ECO:0000313" key="4">
    <source>
        <dbReference type="Proteomes" id="UP000198822"/>
    </source>
</evidence>
<gene>
    <name evidence="3" type="ORF">SAMN04489720_1956</name>
</gene>
<dbReference type="AlphaFoldDB" id="A0A1G8EAM4"/>
<comment type="similarity">
    <text evidence="1">Belongs to the AHA1 family.</text>
</comment>
<name>A0A1G8EAM4_9MICO</name>
<sequence>MTDRQFTITRTFDAPRALVWRAWTDPTIAAHWWHPHDVTTDPASVHVDLRVGGRYGYVMTGPDGTEYPTGGTYLEVREPERLRCSWGFPDDPVDAAPILTIDLVETADGRTEMTFHVAGVDARVGADDSVHDGWSQAFEHLDVALAGAR</sequence>